<dbReference type="PROSITE" id="PS50928">
    <property type="entry name" value="ABC_TM1"/>
    <property type="match status" value="1"/>
</dbReference>
<dbReference type="EMBL" id="BMTL01000026">
    <property type="protein sequence ID" value="GGS10723.1"/>
    <property type="molecule type" value="Genomic_DNA"/>
</dbReference>
<dbReference type="PANTHER" id="PTHR43744:SF12">
    <property type="entry name" value="ABC TRANSPORTER PERMEASE PROTEIN MG189-RELATED"/>
    <property type="match status" value="1"/>
</dbReference>
<comment type="caution">
    <text evidence="10">The sequence shown here is derived from an EMBL/GenBank/DDBJ whole genome shotgun (WGS) entry which is preliminary data.</text>
</comment>
<dbReference type="Gene3D" id="1.10.3720.10">
    <property type="entry name" value="MetI-like"/>
    <property type="match status" value="1"/>
</dbReference>
<dbReference type="PANTHER" id="PTHR43744">
    <property type="entry name" value="ABC TRANSPORTER PERMEASE PROTEIN MG189-RELATED-RELATED"/>
    <property type="match status" value="1"/>
</dbReference>
<dbReference type="InterPro" id="IPR035906">
    <property type="entry name" value="MetI-like_sf"/>
</dbReference>
<feature type="region of interest" description="Disordered" evidence="8">
    <location>
        <begin position="1"/>
        <end position="37"/>
    </location>
</feature>
<evidence type="ECO:0000313" key="11">
    <source>
        <dbReference type="Proteomes" id="UP000606194"/>
    </source>
</evidence>
<dbReference type="Proteomes" id="UP000606194">
    <property type="component" value="Unassembled WGS sequence"/>
</dbReference>
<comment type="subcellular location">
    <subcellularLocation>
        <location evidence="1 7">Cell membrane</location>
        <topology evidence="1 7">Multi-pass membrane protein</topology>
    </subcellularLocation>
</comment>
<feature type="compositionally biased region" description="Low complexity" evidence="8">
    <location>
        <begin position="1"/>
        <end position="14"/>
    </location>
</feature>
<feature type="transmembrane region" description="Helical" evidence="7">
    <location>
        <begin position="220"/>
        <end position="244"/>
    </location>
</feature>
<keyword evidence="4 7" id="KW-0812">Transmembrane</keyword>
<dbReference type="SUPFAM" id="SSF161098">
    <property type="entry name" value="MetI-like"/>
    <property type="match status" value="1"/>
</dbReference>
<feature type="compositionally biased region" description="Basic residues" evidence="8">
    <location>
        <begin position="25"/>
        <end position="37"/>
    </location>
</feature>
<proteinExistence type="inferred from homology"/>
<feature type="transmembrane region" description="Helical" evidence="7">
    <location>
        <begin position="147"/>
        <end position="167"/>
    </location>
</feature>
<name>A0A918G051_9ACTN</name>
<dbReference type="GO" id="GO:0005886">
    <property type="term" value="C:plasma membrane"/>
    <property type="evidence" value="ECO:0007669"/>
    <property type="project" value="UniProtKB-SubCell"/>
</dbReference>
<organism evidence="10 11">
    <name type="scientific">Streptomyces humidus</name>
    <dbReference type="NCBI Taxonomy" id="52259"/>
    <lineage>
        <taxon>Bacteria</taxon>
        <taxon>Bacillati</taxon>
        <taxon>Actinomycetota</taxon>
        <taxon>Actinomycetes</taxon>
        <taxon>Kitasatosporales</taxon>
        <taxon>Streptomycetaceae</taxon>
        <taxon>Streptomyces</taxon>
    </lineage>
</organism>
<evidence type="ECO:0000313" key="10">
    <source>
        <dbReference type="EMBL" id="GGS10723.1"/>
    </source>
</evidence>
<evidence type="ECO:0000256" key="2">
    <source>
        <dbReference type="ARBA" id="ARBA00022448"/>
    </source>
</evidence>
<dbReference type="CDD" id="cd06261">
    <property type="entry name" value="TM_PBP2"/>
    <property type="match status" value="1"/>
</dbReference>
<evidence type="ECO:0000256" key="7">
    <source>
        <dbReference type="RuleBase" id="RU363032"/>
    </source>
</evidence>
<dbReference type="Pfam" id="PF00528">
    <property type="entry name" value="BPD_transp_1"/>
    <property type="match status" value="1"/>
</dbReference>
<dbReference type="AlphaFoldDB" id="A0A918G051"/>
<evidence type="ECO:0000256" key="6">
    <source>
        <dbReference type="ARBA" id="ARBA00023136"/>
    </source>
</evidence>
<feature type="domain" description="ABC transmembrane type-1" evidence="9">
    <location>
        <begin position="110"/>
        <end position="310"/>
    </location>
</feature>
<keyword evidence="6 7" id="KW-0472">Membrane</keyword>
<dbReference type="GO" id="GO:0055085">
    <property type="term" value="P:transmembrane transport"/>
    <property type="evidence" value="ECO:0007669"/>
    <property type="project" value="InterPro"/>
</dbReference>
<accession>A0A918G051</accession>
<comment type="similarity">
    <text evidence="7">Belongs to the binding-protein-dependent transport system permease family.</text>
</comment>
<gene>
    <name evidence="10" type="ORF">GCM10010269_57380</name>
</gene>
<dbReference type="InterPro" id="IPR000515">
    <property type="entry name" value="MetI-like"/>
</dbReference>
<feature type="transmembrane region" description="Helical" evidence="7">
    <location>
        <begin position="42"/>
        <end position="68"/>
    </location>
</feature>
<feature type="transmembrane region" description="Helical" evidence="7">
    <location>
        <begin position="179"/>
        <end position="199"/>
    </location>
</feature>
<evidence type="ECO:0000256" key="5">
    <source>
        <dbReference type="ARBA" id="ARBA00022989"/>
    </source>
</evidence>
<evidence type="ECO:0000256" key="1">
    <source>
        <dbReference type="ARBA" id="ARBA00004651"/>
    </source>
</evidence>
<keyword evidence="5 7" id="KW-1133">Transmembrane helix</keyword>
<evidence type="ECO:0000256" key="8">
    <source>
        <dbReference type="SAM" id="MobiDB-lite"/>
    </source>
</evidence>
<feature type="transmembrane region" description="Helical" evidence="7">
    <location>
        <begin position="116"/>
        <end position="135"/>
    </location>
</feature>
<keyword evidence="3" id="KW-1003">Cell membrane</keyword>
<evidence type="ECO:0000256" key="4">
    <source>
        <dbReference type="ARBA" id="ARBA00022692"/>
    </source>
</evidence>
<reference evidence="10" key="1">
    <citation type="journal article" date="2014" name="Int. J. Syst. Evol. Microbiol.">
        <title>Complete genome sequence of Corynebacterium casei LMG S-19264T (=DSM 44701T), isolated from a smear-ripened cheese.</title>
        <authorList>
            <consortium name="US DOE Joint Genome Institute (JGI-PGF)"/>
            <person name="Walter F."/>
            <person name="Albersmeier A."/>
            <person name="Kalinowski J."/>
            <person name="Ruckert C."/>
        </authorList>
    </citation>
    <scope>NUCLEOTIDE SEQUENCE</scope>
    <source>
        <strain evidence="10">JCM 4386</strain>
    </source>
</reference>
<keyword evidence="2 7" id="KW-0813">Transport</keyword>
<evidence type="ECO:0000256" key="3">
    <source>
        <dbReference type="ARBA" id="ARBA00022475"/>
    </source>
</evidence>
<sequence>MPTETPAGPAAAPPRTEREPNAMSRAHHQARQRRRPRAPRRLVPRLLTGSVLLVFTVFFVLPVLWLVLAATKTDQQLVHGSPLSFGSWHAFRTNWDRLTAFQDNAVLQWLGNSTSYALISLVITLCVAVPAGYALAMTEFRGRHTLLVSTLVVMLMPTATLVVPLFLEINAVHLIGTMWSIILPYSFYPFGVYLTYIYFSTAVPRDLLAAARMDGCSEFGVFRHIALPLATPVIALVGFFSFVANWTNYFLPYVMLPESDQMPVQVGVGSLLSNVPSFNPAVGTLAIERPQLALATLLAITPVLIVFLFAQRFLVSGMLAGATKE</sequence>
<reference evidence="10" key="2">
    <citation type="submission" date="2020-09" db="EMBL/GenBank/DDBJ databases">
        <authorList>
            <person name="Sun Q."/>
            <person name="Ohkuma M."/>
        </authorList>
    </citation>
    <scope>NUCLEOTIDE SEQUENCE</scope>
    <source>
        <strain evidence="10">JCM 4386</strain>
    </source>
</reference>
<keyword evidence="11" id="KW-1185">Reference proteome</keyword>
<protein>
    <submittedName>
        <fullName evidence="10">Sugar ABC transporter permease</fullName>
    </submittedName>
</protein>
<evidence type="ECO:0000259" key="9">
    <source>
        <dbReference type="PROSITE" id="PS50928"/>
    </source>
</evidence>
<feature type="transmembrane region" description="Helical" evidence="7">
    <location>
        <begin position="292"/>
        <end position="310"/>
    </location>
</feature>